<accession>A0A9P0T0Q1</accession>
<evidence type="ECO:0000313" key="1">
    <source>
        <dbReference type="EMBL" id="CAH3988770.1"/>
    </source>
</evidence>
<organism evidence="1 2">
    <name type="scientific">Pieris brassicae</name>
    <name type="common">White butterfly</name>
    <name type="synonym">Large white butterfly</name>
    <dbReference type="NCBI Taxonomy" id="7116"/>
    <lineage>
        <taxon>Eukaryota</taxon>
        <taxon>Metazoa</taxon>
        <taxon>Ecdysozoa</taxon>
        <taxon>Arthropoda</taxon>
        <taxon>Hexapoda</taxon>
        <taxon>Insecta</taxon>
        <taxon>Pterygota</taxon>
        <taxon>Neoptera</taxon>
        <taxon>Endopterygota</taxon>
        <taxon>Lepidoptera</taxon>
        <taxon>Glossata</taxon>
        <taxon>Ditrysia</taxon>
        <taxon>Papilionoidea</taxon>
        <taxon>Pieridae</taxon>
        <taxon>Pierinae</taxon>
        <taxon>Pieris</taxon>
    </lineage>
</organism>
<evidence type="ECO:0000313" key="2">
    <source>
        <dbReference type="Proteomes" id="UP001152562"/>
    </source>
</evidence>
<name>A0A9P0T0Q1_PIEBR</name>
<gene>
    <name evidence="1" type="ORF">PIBRA_LOCUS2157</name>
</gene>
<proteinExistence type="predicted"/>
<reference evidence="1" key="1">
    <citation type="submission" date="2022-05" db="EMBL/GenBank/DDBJ databases">
        <authorList>
            <person name="Okamura Y."/>
        </authorList>
    </citation>
    <scope>NUCLEOTIDE SEQUENCE</scope>
</reference>
<dbReference type="AlphaFoldDB" id="A0A9P0T0Q1"/>
<dbReference type="EMBL" id="CALOZG010000002">
    <property type="protein sequence ID" value="CAH3988770.1"/>
    <property type="molecule type" value="Genomic_DNA"/>
</dbReference>
<comment type="caution">
    <text evidence="1">The sequence shown here is derived from an EMBL/GenBank/DDBJ whole genome shotgun (WGS) entry which is preliminary data.</text>
</comment>
<keyword evidence="2" id="KW-1185">Reference proteome</keyword>
<protein>
    <submittedName>
        <fullName evidence="1">Uncharacterized protein</fullName>
    </submittedName>
</protein>
<sequence length="75" mass="8621">MLAMSYSATRSNLRWRNVCRLFGQGTVDWRRVCCLTRWDSMPPSLPPLAVMYTRATENQMRLLAGLGCQLFAFGF</sequence>
<dbReference type="Proteomes" id="UP001152562">
    <property type="component" value="Unassembled WGS sequence"/>
</dbReference>